<reference evidence="5" key="1">
    <citation type="submission" date="2014-11" db="EMBL/GenBank/DDBJ databases">
        <authorList>
            <person name="Otto D Thomas"/>
            <person name="Naeem Raeece"/>
        </authorList>
    </citation>
    <scope>NUCLEOTIDE SEQUENCE</scope>
</reference>
<dbReference type="SMART" id="SM00028">
    <property type="entry name" value="TPR"/>
    <property type="match status" value="2"/>
</dbReference>
<dbReference type="AlphaFoldDB" id="A0A0G4HGS9"/>
<dbReference type="InterPro" id="IPR011990">
    <property type="entry name" value="TPR-like_helical_dom_sf"/>
</dbReference>
<proteinExistence type="predicted"/>
<evidence type="ECO:0000256" key="1">
    <source>
        <dbReference type="ARBA" id="ARBA00022737"/>
    </source>
</evidence>
<feature type="region of interest" description="Disordered" evidence="4">
    <location>
        <begin position="123"/>
        <end position="143"/>
    </location>
</feature>
<evidence type="ECO:0000256" key="3">
    <source>
        <dbReference type="PROSITE-ProRule" id="PRU00339"/>
    </source>
</evidence>
<feature type="repeat" description="TPR" evidence="3">
    <location>
        <begin position="17"/>
        <end position="50"/>
    </location>
</feature>
<organism evidence="5">
    <name type="scientific">Chromera velia CCMP2878</name>
    <dbReference type="NCBI Taxonomy" id="1169474"/>
    <lineage>
        <taxon>Eukaryota</taxon>
        <taxon>Sar</taxon>
        <taxon>Alveolata</taxon>
        <taxon>Colpodellida</taxon>
        <taxon>Chromeraceae</taxon>
        <taxon>Chromera</taxon>
    </lineage>
</organism>
<dbReference type="SUPFAM" id="SSF48452">
    <property type="entry name" value="TPR-like"/>
    <property type="match status" value="1"/>
</dbReference>
<dbReference type="VEuPathDB" id="CryptoDB:Cvel_1021"/>
<dbReference type="Pfam" id="PF13432">
    <property type="entry name" value="TPR_16"/>
    <property type="match status" value="1"/>
</dbReference>
<dbReference type="Gene3D" id="1.25.40.10">
    <property type="entry name" value="Tetratricopeptide repeat domain"/>
    <property type="match status" value="1"/>
</dbReference>
<keyword evidence="1" id="KW-0677">Repeat</keyword>
<name>A0A0G4HGS9_9ALVE</name>
<dbReference type="EMBL" id="CDMZ01002630">
    <property type="protein sequence ID" value="CEM43198.1"/>
    <property type="molecule type" value="Genomic_DNA"/>
</dbReference>
<feature type="repeat" description="TPR" evidence="3">
    <location>
        <begin position="51"/>
        <end position="84"/>
    </location>
</feature>
<evidence type="ECO:0000313" key="5">
    <source>
        <dbReference type="EMBL" id="CEM43198.1"/>
    </source>
</evidence>
<dbReference type="InterPro" id="IPR029044">
    <property type="entry name" value="Nucleotide-diphossugar_trans"/>
</dbReference>
<gene>
    <name evidence="5" type="ORF">Cvel_1021</name>
</gene>
<dbReference type="Gene3D" id="3.90.550.10">
    <property type="entry name" value="Spore Coat Polysaccharide Biosynthesis Protein SpsA, Chain A"/>
    <property type="match status" value="1"/>
</dbReference>
<dbReference type="PANTHER" id="PTHR44858:SF1">
    <property type="entry name" value="UDP-N-ACETYLGLUCOSAMINE--PEPTIDE N-ACETYLGLUCOSAMINYLTRANSFERASE SPINDLY-RELATED"/>
    <property type="match status" value="1"/>
</dbReference>
<protein>
    <submittedName>
        <fullName evidence="5">Uncharacterized protein</fullName>
    </submittedName>
</protein>
<evidence type="ECO:0000256" key="2">
    <source>
        <dbReference type="ARBA" id="ARBA00022803"/>
    </source>
</evidence>
<accession>A0A0G4HGS9</accession>
<evidence type="ECO:0000256" key="4">
    <source>
        <dbReference type="SAM" id="MobiDB-lite"/>
    </source>
</evidence>
<dbReference type="PROSITE" id="PS50005">
    <property type="entry name" value="TPR"/>
    <property type="match status" value="2"/>
</dbReference>
<dbReference type="InterPro" id="IPR019734">
    <property type="entry name" value="TPR_rpt"/>
</dbReference>
<feature type="region of interest" description="Disordered" evidence="4">
    <location>
        <begin position="393"/>
        <end position="419"/>
    </location>
</feature>
<keyword evidence="2 3" id="KW-0802">TPR repeat</keyword>
<dbReference type="PANTHER" id="PTHR44858">
    <property type="entry name" value="TETRATRICOPEPTIDE REPEAT PROTEIN 6"/>
    <property type="match status" value="1"/>
</dbReference>
<dbReference type="InterPro" id="IPR050498">
    <property type="entry name" value="Ycf3"/>
</dbReference>
<sequence>MAVRQFDQALQKLPFYADAHFYRGTALVSLRRYAEALESLEKAVEIRGTHAPALVNLAVVHQIQGSNDKAVEACQRALSVDPQCTEAVMNLSNILRNSGRRAEAIHMLWEKIIDDEKEMLNAGNGEKEEETGDETFRESSRTQSLSFPLDVSAMSPLSEENLGRNLHVVCVKWGSLYSAAHVNALFQGVGRCLGAFEEGEWRFICFTDEGGEEGLDPSIETRRLPEHLKTWWGKAYLFAKEAGLVGLPVVYLDLDIVVCGDLSPLADLARDRSRPEFALLSTNDIKSELAQDGFNSTVMVWRGRPELCAIFDRLTKSVLRFVHRFDHWLEMIVRNALLVDAAFPRLVVDFCQHFGVPVGLNWSAGGDRPSKVVEKEEDNSLMLKCETFRNEEGAMPSVSGTLGTKTGSGGNSQKGNDSSEDLMQGVAVVSFCRRPKADEFAGFLRTDEAAKQFPSRFECFDWLLSVWG</sequence>
<dbReference type="Pfam" id="PF13181">
    <property type="entry name" value="TPR_8"/>
    <property type="match status" value="1"/>
</dbReference>